<organism evidence="6 7">
    <name type="scientific">Stagnimonas aquatica</name>
    <dbReference type="NCBI Taxonomy" id="2689987"/>
    <lineage>
        <taxon>Bacteria</taxon>
        <taxon>Pseudomonadati</taxon>
        <taxon>Pseudomonadota</taxon>
        <taxon>Gammaproteobacteria</taxon>
        <taxon>Nevskiales</taxon>
        <taxon>Nevskiaceae</taxon>
        <taxon>Stagnimonas</taxon>
    </lineage>
</organism>
<keyword evidence="2" id="KW-0689">Ribosomal protein</keyword>
<dbReference type="AlphaFoldDB" id="A0A3N0VL19"/>
<dbReference type="InterPro" id="IPR036796">
    <property type="entry name" value="Ribosomal_uL11_N_sf"/>
</dbReference>
<keyword evidence="7" id="KW-1185">Reference proteome</keyword>
<keyword evidence="4" id="KW-0812">Transmembrane</keyword>
<comment type="caution">
    <text evidence="6">The sequence shown here is derived from an EMBL/GenBank/DDBJ whole genome shotgun (WGS) entry which is preliminary data.</text>
</comment>
<dbReference type="Proteomes" id="UP000282106">
    <property type="component" value="Unassembled WGS sequence"/>
</dbReference>
<evidence type="ECO:0000256" key="3">
    <source>
        <dbReference type="ARBA" id="ARBA00023274"/>
    </source>
</evidence>
<evidence type="ECO:0000256" key="4">
    <source>
        <dbReference type="SAM" id="Phobius"/>
    </source>
</evidence>
<dbReference type="Gene3D" id="3.30.1550.10">
    <property type="entry name" value="Ribosomal protein L11/L12, N-terminal domain"/>
    <property type="match status" value="1"/>
</dbReference>
<feature type="domain" description="Large ribosomal subunit protein uL11 N-terminal" evidence="5">
    <location>
        <begin position="23"/>
        <end position="82"/>
    </location>
</feature>
<evidence type="ECO:0000313" key="7">
    <source>
        <dbReference type="Proteomes" id="UP000282106"/>
    </source>
</evidence>
<dbReference type="SUPFAM" id="SSF54747">
    <property type="entry name" value="Ribosomal L11/L12e N-terminal domain"/>
    <property type="match status" value="1"/>
</dbReference>
<keyword evidence="4" id="KW-1133">Transmembrane helix</keyword>
<dbReference type="InterPro" id="IPR020784">
    <property type="entry name" value="Ribosomal_uL11_N"/>
</dbReference>
<dbReference type="EMBL" id="RJVO01000001">
    <property type="protein sequence ID" value="ROH93457.1"/>
    <property type="molecule type" value="Genomic_DNA"/>
</dbReference>
<reference evidence="6 7" key="1">
    <citation type="submission" date="2018-10" db="EMBL/GenBank/DDBJ databases">
        <authorList>
            <person name="Chen W.-M."/>
        </authorList>
    </citation>
    <scope>NUCLEOTIDE SEQUENCE [LARGE SCALE GENOMIC DNA]</scope>
    <source>
        <strain evidence="6 7">THS-13</strain>
    </source>
</reference>
<sequence>MESTGRKVIQRRGRMSRKVQGIVTLVLVAGNAGLSEVLGAALGAFGVNIESFIKDFNAATGTGYLPGTLLATTVTIYDDYSYTFVTMP</sequence>
<dbReference type="GO" id="GO:0005840">
    <property type="term" value="C:ribosome"/>
    <property type="evidence" value="ECO:0007669"/>
    <property type="project" value="UniProtKB-KW"/>
</dbReference>
<name>A0A3N0VL19_9GAMM</name>
<feature type="transmembrane region" description="Helical" evidence="4">
    <location>
        <begin position="21"/>
        <end position="47"/>
    </location>
</feature>
<accession>A0A3N0VL19</accession>
<keyword evidence="4" id="KW-0472">Membrane</keyword>
<dbReference type="InParanoid" id="A0A3N0VL19"/>
<evidence type="ECO:0000256" key="1">
    <source>
        <dbReference type="ARBA" id="ARBA00010537"/>
    </source>
</evidence>
<gene>
    <name evidence="6" type="ORF">ED208_02775</name>
</gene>
<keyword evidence="3" id="KW-0687">Ribonucleoprotein</keyword>
<evidence type="ECO:0000256" key="2">
    <source>
        <dbReference type="ARBA" id="ARBA00022980"/>
    </source>
</evidence>
<comment type="similarity">
    <text evidence="1">Belongs to the universal ribosomal protein uL11 family.</text>
</comment>
<dbReference type="GO" id="GO:1990904">
    <property type="term" value="C:ribonucleoprotein complex"/>
    <property type="evidence" value="ECO:0007669"/>
    <property type="project" value="UniProtKB-KW"/>
</dbReference>
<proteinExistence type="inferred from homology"/>
<protein>
    <recommendedName>
        <fullName evidence="5">Large ribosomal subunit protein uL11 N-terminal domain-containing protein</fullName>
    </recommendedName>
</protein>
<dbReference type="Pfam" id="PF03946">
    <property type="entry name" value="Ribosomal_L11_N"/>
    <property type="match status" value="1"/>
</dbReference>
<evidence type="ECO:0000313" key="6">
    <source>
        <dbReference type="EMBL" id="ROH93457.1"/>
    </source>
</evidence>
<evidence type="ECO:0000259" key="5">
    <source>
        <dbReference type="Pfam" id="PF03946"/>
    </source>
</evidence>